<organism evidence="1 2">
    <name type="scientific">Cotesia congregata</name>
    <name type="common">Parasitoid wasp</name>
    <name type="synonym">Apanteles congregatus</name>
    <dbReference type="NCBI Taxonomy" id="51543"/>
    <lineage>
        <taxon>Eukaryota</taxon>
        <taxon>Metazoa</taxon>
        <taxon>Ecdysozoa</taxon>
        <taxon>Arthropoda</taxon>
        <taxon>Hexapoda</taxon>
        <taxon>Insecta</taxon>
        <taxon>Pterygota</taxon>
        <taxon>Neoptera</taxon>
        <taxon>Endopterygota</taxon>
        <taxon>Hymenoptera</taxon>
        <taxon>Apocrita</taxon>
        <taxon>Ichneumonoidea</taxon>
        <taxon>Braconidae</taxon>
        <taxon>Microgastrinae</taxon>
        <taxon>Cotesia</taxon>
    </lineage>
</organism>
<dbReference type="AlphaFoldDB" id="A0A8J2HN79"/>
<dbReference type="Gene3D" id="3.60.110.10">
    <property type="entry name" value="Carbon-nitrogen hydrolase"/>
    <property type="match status" value="1"/>
</dbReference>
<dbReference type="PANTHER" id="PTHR10609">
    <property type="entry name" value="BIOTINIDASE-RELATED"/>
    <property type="match status" value="1"/>
</dbReference>
<comment type="caution">
    <text evidence="1">The sequence shown here is derived from an EMBL/GenBank/DDBJ whole genome shotgun (WGS) entry which is preliminary data.</text>
</comment>
<dbReference type="OrthoDB" id="10250282at2759"/>
<dbReference type="EMBL" id="CAJNRD030001123">
    <property type="protein sequence ID" value="CAG5101962.1"/>
    <property type="molecule type" value="Genomic_DNA"/>
</dbReference>
<dbReference type="InterPro" id="IPR040154">
    <property type="entry name" value="Biotinidase/VNN"/>
</dbReference>
<sequence>MFCGKICVYLFVFFYSINFTLQVTSLNYYTGVVVEYHPIVEGKNTTVIAEENAKNFIKFLHTAKENQVDIIVFPENGLFSGQSRPPIYRRSFFLPHSTYLPDYKKSKVLCNDSASSVMEVSWYKFGAKKESKTITNVNFP</sequence>
<accession>A0A8J2HN79</accession>
<dbReference type="PANTHER" id="PTHR10609:SF14">
    <property type="entry name" value="BIOTINIDASE"/>
    <property type="match status" value="1"/>
</dbReference>
<evidence type="ECO:0000313" key="2">
    <source>
        <dbReference type="Proteomes" id="UP000786811"/>
    </source>
</evidence>
<dbReference type="Proteomes" id="UP000786811">
    <property type="component" value="Unassembled WGS sequence"/>
</dbReference>
<reference evidence="1" key="1">
    <citation type="submission" date="2021-04" db="EMBL/GenBank/DDBJ databases">
        <authorList>
            <person name="Chebbi M.A.C M."/>
        </authorList>
    </citation>
    <scope>NUCLEOTIDE SEQUENCE</scope>
</reference>
<name>A0A8J2HN79_COTCN</name>
<protein>
    <submittedName>
        <fullName evidence="1">Uncharacterized protein</fullName>
    </submittedName>
</protein>
<keyword evidence="2" id="KW-1185">Reference proteome</keyword>
<evidence type="ECO:0000313" key="1">
    <source>
        <dbReference type="EMBL" id="CAG5101962.1"/>
    </source>
</evidence>
<gene>
    <name evidence="1" type="ORF">HICCMSTLAB_LOCUS10777</name>
</gene>
<dbReference type="InterPro" id="IPR036526">
    <property type="entry name" value="C-N_Hydrolase_sf"/>
</dbReference>
<proteinExistence type="predicted"/>